<dbReference type="Proteomes" id="UP000050741">
    <property type="component" value="Unassembled WGS sequence"/>
</dbReference>
<dbReference type="WBParaSite" id="GPLIN_000007300">
    <property type="protein sequence ID" value="GPLIN_000007300"/>
    <property type="gene ID" value="GPLIN_000007300"/>
</dbReference>
<evidence type="ECO:0000313" key="1">
    <source>
        <dbReference type="Proteomes" id="UP000050741"/>
    </source>
</evidence>
<proteinExistence type="predicted"/>
<reference evidence="2" key="2">
    <citation type="submission" date="2016-06" db="UniProtKB">
        <authorList>
            <consortium name="WormBaseParasite"/>
        </authorList>
    </citation>
    <scope>IDENTIFICATION</scope>
</reference>
<keyword evidence="1" id="KW-1185">Reference proteome</keyword>
<organism evidence="1 2">
    <name type="scientific">Globodera pallida</name>
    <name type="common">Potato cyst nematode worm</name>
    <name type="synonym">Heterodera pallida</name>
    <dbReference type="NCBI Taxonomy" id="36090"/>
    <lineage>
        <taxon>Eukaryota</taxon>
        <taxon>Metazoa</taxon>
        <taxon>Ecdysozoa</taxon>
        <taxon>Nematoda</taxon>
        <taxon>Chromadorea</taxon>
        <taxon>Rhabditida</taxon>
        <taxon>Tylenchina</taxon>
        <taxon>Tylenchomorpha</taxon>
        <taxon>Tylenchoidea</taxon>
        <taxon>Heteroderidae</taxon>
        <taxon>Heteroderinae</taxon>
        <taxon>Globodera</taxon>
    </lineage>
</organism>
<name>A0A183BHJ5_GLOPA</name>
<sequence length="103" mass="11042">MAAKALMNIANADKASELDHYYLAQALLAVMAFYVCHQVDDISVINRGIEQARMTVFEAINAYNDAKTGEAVHAAVQKARAVVKQGGEAAKAAVSPAELTNEY</sequence>
<reference evidence="1" key="1">
    <citation type="submission" date="2014-05" db="EMBL/GenBank/DDBJ databases">
        <title>The genome and life-stage specific transcriptomes of Globodera pallida elucidate key aspects of plant parasitism by a cyst nematode.</title>
        <authorList>
            <person name="Cotton J.A."/>
            <person name="Lilley C.J."/>
            <person name="Jones L.M."/>
            <person name="Kikuchi T."/>
            <person name="Reid A.J."/>
            <person name="Thorpe P."/>
            <person name="Tsai I.J."/>
            <person name="Beasley H."/>
            <person name="Blok V."/>
            <person name="Cock P.J.A."/>
            <person name="Van den Akker S.E."/>
            <person name="Holroyd N."/>
            <person name="Hunt M."/>
            <person name="Mantelin S."/>
            <person name="Naghra H."/>
            <person name="Pain A."/>
            <person name="Palomares-Rius J.E."/>
            <person name="Zarowiecki M."/>
            <person name="Berriman M."/>
            <person name="Jones J.T."/>
            <person name="Urwin P.E."/>
        </authorList>
    </citation>
    <scope>NUCLEOTIDE SEQUENCE [LARGE SCALE GENOMIC DNA]</scope>
    <source>
        <strain evidence="1">Lindley</strain>
    </source>
</reference>
<accession>A0A183BHJ5</accession>
<protein>
    <submittedName>
        <fullName evidence="2">Antifreeze protein</fullName>
    </submittedName>
</protein>
<evidence type="ECO:0000313" key="2">
    <source>
        <dbReference type="WBParaSite" id="GPLIN_000007300"/>
    </source>
</evidence>
<dbReference type="AlphaFoldDB" id="A0A183BHJ5"/>